<dbReference type="STRING" id="331678.Cphamn1_0689"/>
<name>B3ENB7_CHLPB</name>
<dbReference type="AlphaFoldDB" id="B3ENB7"/>
<organism evidence="2">
    <name type="scientific">Chlorobium phaeobacteroides (strain BS1)</name>
    <dbReference type="NCBI Taxonomy" id="331678"/>
    <lineage>
        <taxon>Bacteria</taxon>
        <taxon>Pseudomonadati</taxon>
        <taxon>Chlorobiota</taxon>
        <taxon>Chlorobiia</taxon>
        <taxon>Chlorobiales</taxon>
        <taxon>Chlorobiaceae</taxon>
        <taxon>Chlorobium/Pelodictyon group</taxon>
        <taxon>Chlorobium</taxon>
    </lineage>
</organism>
<accession>B3ENB7</accession>
<dbReference type="KEGG" id="cpb:Cphamn1_0689"/>
<protein>
    <submittedName>
        <fullName evidence="2">Uncharacterized protein</fullName>
    </submittedName>
</protein>
<dbReference type="HOGENOM" id="CLU_1109870_0_0_10"/>
<sequence>MRKLGQNLTEAQKRAAPLLTSAKSIEIERAIRTLQVIKGKTYSKALLKENGKILNELSFDIGIGSMLKKHNITQEELNLWFEEAEKTKFEGHIFQPLPDKADAWNIFQKSRRKLDALTSSAQELHEAQQQLLSPAPSNQLTRKSVKIAIELGMWSLMTPEQRQEAFAVLEWEDLPKKLKLEFFHTLQKRHKSRIFTLPDPDAREEATRQMFCRHLNKPESGGDTTPESQHNHESTATPNRGSRNPRAPSP</sequence>
<evidence type="ECO:0000256" key="1">
    <source>
        <dbReference type="SAM" id="MobiDB-lite"/>
    </source>
</evidence>
<gene>
    <name evidence="2" type="ordered locus">Cphamn1_0689</name>
</gene>
<feature type="compositionally biased region" description="Polar residues" evidence="1">
    <location>
        <begin position="222"/>
        <end position="242"/>
    </location>
</feature>
<proteinExistence type="predicted"/>
<dbReference type="EMBL" id="CP001101">
    <property type="protein sequence ID" value="ACE03647.1"/>
    <property type="molecule type" value="Genomic_DNA"/>
</dbReference>
<reference evidence="2" key="1">
    <citation type="submission" date="2008-06" db="EMBL/GenBank/DDBJ databases">
        <title>Complete sequence of Chlorobium phaeobacteroides BS1.</title>
        <authorList>
            <consortium name="US DOE Joint Genome Institute"/>
            <person name="Lucas S."/>
            <person name="Copeland A."/>
            <person name="Lapidus A."/>
            <person name="Glavina del Rio T."/>
            <person name="Dalin E."/>
            <person name="Tice H."/>
            <person name="Bruce D."/>
            <person name="Goodwin L."/>
            <person name="Pitluck S."/>
            <person name="Schmutz J."/>
            <person name="Larimer F."/>
            <person name="Land M."/>
            <person name="Hauser L."/>
            <person name="Kyrpides N."/>
            <person name="Ovchinnikova G."/>
            <person name="Li T."/>
            <person name="Liu Z."/>
            <person name="Zhao F."/>
            <person name="Overmann J."/>
            <person name="Bryant D.A."/>
            <person name="Richardson P."/>
        </authorList>
    </citation>
    <scope>NUCLEOTIDE SEQUENCE [LARGE SCALE GENOMIC DNA]</scope>
    <source>
        <strain evidence="2">BS1</strain>
    </source>
</reference>
<evidence type="ECO:0000313" key="2">
    <source>
        <dbReference type="EMBL" id="ACE03647.1"/>
    </source>
</evidence>
<feature type="region of interest" description="Disordered" evidence="1">
    <location>
        <begin position="213"/>
        <end position="250"/>
    </location>
</feature>